<accession>A0A314U874</accession>
<keyword evidence="2" id="KW-1185">Reference proteome</keyword>
<dbReference type="AlphaFoldDB" id="A0A314U874"/>
<reference evidence="1 2" key="1">
    <citation type="submission" date="2018-02" db="EMBL/GenBank/DDBJ databases">
        <title>Draft genome of wild Prunus yedoensis var. nudiflora.</title>
        <authorList>
            <person name="Baek S."/>
            <person name="Kim J.-H."/>
            <person name="Choi K."/>
            <person name="Kim G.-B."/>
            <person name="Cho A."/>
            <person name="Jang H."/>
            <person name="Shin C.-H."/>
            <person name="Yu H.-J."/>
            <person name="Mun J.-H."/>
        </authorList>
    </citation>
    <scope>NUCLEOTIDE SEQUENCE [LARGE SCALE GENOMIC DNA]</scope>
    <source>
        <strain evidence="2">cv. Jeju island</strain>
        <tissue evidence="1">Leaf</tissue>
    </source>
</reference>
<dbReference type="Proteomes" id="UP000250321">
    <property type="component" value="Unassembled WGS sequence"/>
</dbReference>
<dbReference type="EMBL" id="PJQY01004004">
    <property type="protein sequence ID" value="PQM32644.1"/>
    <property type="molecule type" value="Genomic_DNA"/>
</dbReference>
<proteinExistence type="predicted"/>
<evidence type="ECO:0000313" key="1">
    <source>
        <dbReference type="EMBL" id="PQM32644.1"/>
    </source>
</evidence>
<gene>
    <name evidence="1" type="ORF">Pyn_32370</name>
</gene>
<protein>
    <submittedName>
        <fullName evidence="1">Uncharacterized protein</fullName>
    </submittedName>
</protein>
<sequence>MQLQNWWTADTKAEELRPKIDEKKIEIRTWMETNNVPPDIDKIRRSELVKRIDHEVDVKFICSVVANDNAIIQRHICMETLIRVIATENSFLSLSRNGY</sequence>
<name>A0A314U874_PRUYE</name>
<organism evidence="1 2">
    <name type="scientific">Prunus yedoensis var. nudiflora</name>
    <dbReference type="NCBI Taxonomy" id="2094558"/>
    <lineage>
        <taxon>Eukaryota</taxon>
        <taxon>Viridiplantae</taxon>
        <taxon>Streptophyta</taxon>
        <taxon>Embryophyta</taxon>
        <taxon>Tracheophyta</taxon>
        <taxon>Spermatophyta</taxon>
        <taxon>Magnoliopsida</taxon>
        <taxon>eudicotyledons</taxon>
        <taxon>Gunneridae</taxon>
        <taxon>Pentapetalae</taxon>
        <taxon>rosids</taxon>
        <taxon>fabids</taxon>
        <taxon>Rosales</taxon>
        <taxon>Rosaceae</taxon>
        <taxon>Amygdaloideae</taxon>
        <taxon>Amygdaleae</taxon>
        <taxon>Prunus</taxon>
    </lineage>
</organism>
<evidence type="ECO:0000313" key="2">
    <source>
        <dbReference type="Proteomes" id="UP000250321"/>
    </source>
</evidence>
<comment type="caution">
    <text evidence="1">The sequence shown here is derived from an EMBL/GenBank/DDBJ whole genome shotgun (WGS) entry which is preliminary data.</text>
</comment>